<sequence length="125" mass="14092">MPMLNAFACRVWVNTFRKSRPYHIRPGFAPQPSCHRLLTVPSFPSTTLSSVKEGLHKHTGRTYIVNSTGLESIRIASLRQLMDGPTKPPLKLLAGYGLAFFICLSWANLKSSQNSPLLRRKLLRE</sequence>
<proteinExistence type="predicted"/>
<accession>A0A7R9IHH1</accession>
<gene>
    <name evidence="1" type="ORF">TTEB3V08_LOCUS6449</name>
</gene>
<dbReference type="EMBL" id="OE002298">
    <property type="protein sequence ID" value="CAD7458470.1"/>
    <property type="molecule type" value="Genomic_DNA"/>
</dbReference>
<dbReference type="AlphaFoldDB" id="A0A7R9IHH1"/>
<evidence type="ECO:0000313" key="1">
    <source>
        <dbReference type="EMBL" id="CAD7458470.1"/>
    </source>
</evidence>
<organism evidence="1">
    <name type="scientific">Timema tahoe</name>
    <dbReference type="NCBI Taxonomy" id="61484"/>
    <lineage>
        <taxon>Eukaryota</taxon>
        <taxon>Metazoa</taxon>
        <taxon>Ecdysozoa</taxon>
        <taxon>Arthropoda</taxon>
        <taxon>Hexapoda</taxon>
        <taxon>Insecta</taxon>
        <taxon>Pterygota</taxon>
        <taxon>Neoptera</taxon>
        <taxon>Polyneoptera</taxon>
        <taxon>Phasmatodea</taxon>
        <taxon>Timematodea</taxon>
        <taxon>Timematoidea</taxon>
        <taxon>Timematidae</taxon>
        <taxon>Timema</taxon>
    </lineage>
</organism>
<name>A0A7R9IHH1_9NEOP</name>
<protein>
    <submittedName>
        <fullName evidence="1">Uncharacterized protein</fullName>
    </submittedName>
</protein>
<reference evidence="1" key="1">
    <citation type="submission" date="2020-11" db="EMBL/GenBank/DDBJ databases">
        <authorList>
            <person name="Tran Van P."/>
        </authorList>
    </citation>
    <scope>NUCLEOTIDE SEQUENCE</scope>
</reference>